<dbReference type="GeneID" id="24957856"/>
<dbReference type="AlphaFoldDB" id="W8NWL3"/>
<feature type="transmembrane region" description="Helical" evidence="1">
    <location>
        <begin position="12"/>
        <end position="33"/>
    </location>
</feature>
<keyword evidence="1" id="KW-0472">Membrane</keyword>
<organism evidence="2 3">
    <name type="scientific">Thermococcus nautili</name>
    <dbReference type="NCBI Taxonomy" id="195522"/>
    <lineage>
        <taxon>Archaea</taxon>
        <taxon>Methanobacteriati</taxon>
        <taxon>Methanobacteriota</taxon>
        <taxon>Thermococci</taxon>
        <taxon>Thermococcales</taxon>
        <taxon>Thermococcaceae</taxon>
        <taxon>Thermococcus</taxon>
    </lineage>
</organism>
<name>W8NWL3_9EURY</name>
<proteinExistence type="predicted"/>
<evidence type="ECO:0000256" key="1">
    <source>
        <dbReference type="SAM" id="Phobius"/>
    </source>
</evidence>
<dbReference type="EMBL" id="CP007264">
    <property type="protein sequence ID" value="AHL23683.1"/>
    <property type="molecule type" value="Genomic_DNA"/>
</dbReference>
<feature type="transmembrane region" description="Helical" evidence="1">
    <location>
        <begin position="39"/>
        <end position="57"/>
    </location>
</feature>
<evidence type="ECO:0000313" key="3">
    <source>
        <dbReference type="Proteomes" id="UP000019434"/>
    </source>
</evidence>
<protein>
    <submittedName>
        <fullName evidence="2">Uncharacterized protein</fullName>
    </submittedName>
</protein>
<keyword evidence="1" id="KW-1133">Transmembrane helix</keyword>
<dbReference type="RefSeq" id="WP_042692674.1">
    <property type="nucleotide sequence ID" value="NZ_CP007264.1"/>
</dbReference>
<reference evidence="2 3" key="1">
    <citation type="submission" date="2014-02" db="EMBL/GenBank/DDBJ databases">
        <title>Genome Sequence of an Hyperthermophilic Archaeon, Thermococcus nautili 30-1, producing viral vesicles.</title>
        <authorList>
            <person name="Oberto J."/>
            <person name="Gaudin M."/>
            <person name="Cossu M."/>
            <person name="Gorlas A."/>
            <person name="Slesarev A."/>
            <person name="Marguet E."/>
            <person name="Forterre P."/>
        </authorList>
    </citation>
    <scope>NUCLEOTIDE SEQUENCE [LARGE SCALE GENOMIC DNA]</scope>
    <source>
        <strain evidence="2 3">30-1</strain>
    </source>
</reference>
<dbReference type="STRING" id="195522.BD01_2087"/>
<dbReference type="eggNOG" id="ENOG502N5G6">
    <property type="taxonomic scope" value="Archaea"/>
</dbReference>
<keyword evidence="1" id="KW-0812">Transmembrane</keyword>
<dbReference type="HOGENOM" id="CLU_1870848_0_0_2"/>
<dbReference type="OrthoDB" id="100739at2157"/>
<dbReference type="Proteomes" id="UP000019434">
    <property type="component" value="Chromosome"/>
</dbReference>
<accession>W8NWL3</accession>
<sequence length="136" mass="15457">MNVKKTRVKNQRLWKFGLSYLALSLLLLAVGLIEKWPVLPLMNVFIALGFLALANRFRALRVDCNGKTLLIVPDYATSTITLKDTEGKVLARDFFPLFEEKTLETPCGTLEIRAIRHRFGKVELRIKAEGKEITLP</sequence>
<gene>
    <name evidence="2" type="ORF">BD01_2087</name>
</gene>
<dbReference type="KEGG" id="tnu:BD01_2087"/>
<evidence type="ECO:0000313" key="2">
    <source>
        <dbReference type="EMBL" id="AHL23683.1"/>
    </source>
</evidence>
<keyword evidence="3" id="KW-1185">Reference proteome</keyword>